<dbReference type="InterPro" id="IPR003386">
    <property type="entry name" value="LACT/PDAT_acylTrfase"/>
</dbReference>
<dbReference type="Gene3D" id="3.40.50.1820">
    <property type="entry name" value="alpha/beta hydrolase"/>
    <property type="match status" value="1"/>
</dbReference>
<evidence type="ECO:0008006" key="3">
    <source>
        <dbReference type="Google" id="ProtNLM"/>
    </source>
</evidence>
<organism evidence="1 2">
    <name type="scientific">Actinoplanes aureus</name>
    <dbReference type="NCBI Taxonomy" id="2792083"/>
    <lineage>
        <taxon>Bacteria</taxon>
        <taxon>Bacillati</taxon>
        <taxon>Actinomycetota</taxon>
        <taxon>Actinomycetes</taxon>
        <taxon>Micromonosporales</taxon>
        <taxon>Micromonosporaceae</taxon>
        <taxon>Actinoplanes</taxon>
    </lineage>
</organism>
<dbReference type="GO" id="GO:0008374">
    <property type="term" value="F:O-acyltransferase activity"/>
    <property type="evidence" value="ECO:0007669"/>
    <property type="project" value="InterPro"/>
</dbReference>
<dbReference type="AlphaFoldDB" id="A0A931G175"/>
<dbReference type="Proteomes" id="UP000598146">
    <property type="component" value="Unassembled WGS sequence"/>
</dbReference>
<sequence>MAKTPVADVIVLIPGITGSVLAKDGKDVWALSAGAVGRGLRTIGRSLRDLEMHGDDPDADDLGDGITAPRVQPDTHLIPGLWKIDGYGKLATTLVKELDVEPGVNLFELPYDWRRDNRVAARQLARRSHEWLSAWRDRSGNADAKLILVGHSMGGLVARHFLELLDGWRDTRLLITFGTPYRGSLNALDFVANGMRKKLGPLTLPNLTALVRSFTSIYQLLPIYPCVERDDGTLGRVIEVPGIPGLDTGRAAAALGFHDEIRQAVLEHRESARYTAEGYQIKPVAGIFQPTSQSARLTGGGLQMLRDYRGTDQGGDGTVPSVSATPIELSNMDLEVYVRERHASLQNANFSLDQVLGIIRRQRIDQSQIYAPGTGISLDIDDVVLAGEPVIVRALAEQPFAELVSEVREAGSGGQVTSTAMREGSDGWHEAELGALPEGTYRVRVRAADPDQAISPVTDVFMVVGEGADIDD</sequence>
<accession>A0A931G175</accession>
<dbReference type="GO" id="GO:0006629">
    <property type="term" value="P:lipid metabolic process"/>
    <property type="evidence" value="ECO:0007669"/>
    <property type="project" value="InterPro"/>
</dbReference>
<dbReference type="Pfam" id="PF02450">
    <property type="entry name" value="LCAT"/>
    <property type="match status" value="1"/>
</dbReference>
<evidence type="ECO:0000313" key="1">
    <source>
        <dbReference type="EMBL" id="MBG0566715.1"/>
    </source>
</evidence>
<reference evidence="1" key="1">
    <citation type="submission" date="2020-11" db="EMBL/GenBank/DDBJ databases">
        <title>Isolation and identification of active actinomycetes.</title>
        <authorList>
            <person name="Sun X."/>
        </authorList>
    </citation>
    <scope>NUCLEOTIDE SEQUENCE</scope>
    <source>
        <strain evidence="1">NEAU-A11</strain>
    </source>
</reference>
<dbReference type="SUPFAM" id="SSF53474">
    <property type="entry name" value="alpha/beta-Hydrolases"/>
    <property type="match status" value="1"/>
</dbReference>
<dbReference type="PANTHER" id="PTHR11440">
    <property type="entry name" value="LECITHIN-CHOLESTEROL ACYLTRANSFERASE-RELATED"/>
    <property type="match status" value="1"/>
</dbReference>
<name>A0A931G175_9ACTN</name>
<dbReference type="RefSeq" id="WP_196418487.1">
    <property type="nucleotide sequence ID" value="NZ_JADQTO010000022.1"/>
</dbReference>
<evidence type="ECO:0000313" key="2">
    <source>
        <dbReference type="Proteomes" id="UP000598146"/>
    </source>
</evidence>
<keyword evidence="2" id="KW-1185">Reference proteome</keyword>
<protein>
    <recommendedName>
        <fullName evidence="3">Lecithin:cholesterol acyltransferase</fullName>
    </recommendedName>
</protein>
<gene>
    <name evidence="1" type="ORF">I4J89_35245</name>
</gene>
<comment type="caution">
    <text evidence="1">The sequence shown here is derived from an EMBL/GenBank/DDBJ whole genome shotgun (WGS) entry which is preliminary data.</text>
</comment>
<dbReference type="InterPro" id="IPR029058">
    <property type="entry name" value="AB_hydrolase_fold"/>
</dbReference>
<proteinExistence type="predicted"/>
<dbReference type="EMBL" id="JADQTO010000022">
    <property type="protein sequence ID" value="MBG0566715.1"/>
    <property type="molecule type" value="Genomic_DNA"/>
</dbReference>